<dbReference type="PROSITE" id="PS50126">
    <property type="entry name" value="S1"/>
    <property type="match status" value="2"/>
</dbReference>
<organism evidence="5 6">
    <name type="scientific">Acrocarpospora phusangensis</name>
    <dbReference type="NCBI Taxonomy" id="1070424"/>
    <lineage>
        <taxon>Bacteria</taxon>
        <taxon>Bacillati</taxon>
        <taxon>Actinomycetota</taxon>
        <taxon>Actinomycetes</taxon>
        <taxon>Streptosporangiales</taxon>
        <taxon>Streptosporangiaceae</taxon>
        <taxon>Acrocarpospora</taxon>
    </lineage>
</organism>
<gene>
    <name evidence="5" type="ORF">Aph01nite_80420</name>
</gene>
<evidence type="ECO:0000256" key="2">
    <source>
        <dbReference type="ARBA" id="ARBA00022980"/>
    </source>
</evidence>
<evidence type="ECO:0000256" key="3">
    <source>
        <dbReference type="ARBA" id="ARBA00023274"/>
    </source>
</evidence>
<reference evidence="5" key="1">
    <citation type="submission" date="2021-01" db="EMBL/GenBank/DDBJ databases">
        <title>Whole genome shotgun sequence of Acrocarpospora phusangensis NBRC 108782.</title>
        <authorList>
            <person name="Komaki H."/>
            <person name="Tamura T."/>
        </authorList>
    </citation>
    <scope>NUCLEOTIDE SEQUENCE</scope>
    <source>
        <strain evidence="5">NBRC 108782</strain>
    </source>
</reference>
<dbReference type="GO" id="GO:0022627">
    <property type="term" value="C:cytosolic small ribosomal subunit"/>
    <property type="evidence" value="ECO:0007669"/>
    <property type="project" value="TreeGrafter"/>
</dbReference>
<keyword evidence="3" id="KW-0687">Ribonucleoprotein</keyword>
<comment type="similarity">
    <text evidence="1">Belongs to the bacterial ribosomal protein bS1 family.</text>
</comment>
<dbReference type="Proteomes" id="UP000640052">
    <property type="component" value="Unassembled WGS sequence"/>
</dbReference>
<dbReference type="RefSeq" id="WP_275419367.1">
    <property type="nucleotide sequence ID" value="NZ_BOOA01000155.1"/>
</dbReference>
<dbReference type="EMBL" id="BOOA01000155">
    <property type="protein sequence ID" value="GIH29732.1"/>
    <property type="molecule type" value="Genomic_DNA"/>
</dbReference>
<dbReference type="PANTHER" id="PTHR10724:SF7">
    <property type="entry name" value="SMALL RIBOSOMAL SUBUNIT PROTEIN BS1C"/>
    <property type="match status" value="1"/>
</dbReference>
<keyword evidence="2" id="KW-0689">Ribosomal protein</keyword>
<dbReference type="InterPro" id="IPR003029">
    <property type="entry name" value="S1_domain"/>
</dbReference>
<feature type="domain" description="S1 motif" evidence="4">
    <location>
        <begin position="107"/>
        <end position="176"/>
    </location>
</feature>
<dbReference type="AlphaFoldDB" id="A0A919USY4"/>
<evidence type="ECO:0000313" key="6">
    <source>
        <dbReference type="Proteomes" id="UP000640052"/>
    </source>
</evidence>
<evidence type="ECO:0000259" key="4">
    <source>
        <dbReference type="PROSITE" id="PS50126"/>
    </source>
</evidence>
<evidence type="ECO:0000313" key="5">
    <source>
        <dbReference type="EMBL" id="GIH29732.1"/>
    </source>
</evidence>
<dbReference type="GO" id="GO:0003735">
    <property type="term" value="F:structural constituent of ribosome"/>
    <property type="evidence" value="ECO:0007669"/>
    <property type="project" value="TreeGrafter"/>
</dbReference>
<dbReference type="PANTHER" id="PTHR10724">
    <property type="entry name" value="30S RIBOSOMAL PROTEIN S1"/>
    <property type="match status" value="1"/>
</dbReference>
<dbReference type="SUPFAM" id="SSF50249">
    <property type="entry name" value="Nucleic acid-binding proteins"/>
    <property type="match status" value="2"/>
</dbReference>
<accession>A0A919USY4</accession>
<dbReference type="InterPro" id="IPR012340">
    <property type="entry name" value="NA-bd_OB-fold"/>
</dbReference>
<keyword evidence="6" id="KW-1185">Reference proteome</keyword>
<dbReference type="GO" id="GO:0003729">
    <property type="term" value="F:mRNA binding"/>
    <property type="evidence" value="ECO:0007669"/>
    <property type="project" value="TreeGrafter"/>
</dbReference>
<proteinExistence type="inferred from homology"/>
<dbReference type="Gene3D" id="2.40.50.140">
    <property type="entry name" value="Nucleic acid-binding proteins"/>
    <property type="match status" value="2"/>
</dbReference>
<name>A0A919USY4_9ACTN</name>
<dbReference type="Pfam" id="PF00575">
    <property type="entry name" value="S1"/>
    <property type="match status" value="2"/>
</dbReference>
<feature type="domain" description="S1 motif" evidence="4">
    <location>
        <begin position="23"/>
        <end position="91"/>
    </location>
</feature>
<dbReference type="InterPro" id="IPR050437">
    <property type="entry name" value="Ribos_protein_bS1-like"/>
</dbReference>
<evidence type="ECO:0000256" key="1">
    <source>
        <dbReference type="ARBA" id="ARBA00006767"/>
    </source>
</evidence>
<protein>
    <recommendedName>
        <fullName evidence="4">S1 motif domain-containing protein</fullName>
    </recommendedName>
</protein>
<sequence length="176" mass="18944">MVSINEGGDCGAERVFLDSLEVGQVIKGSVSLMTDFGAYVDLGPMEGLIRSLNLSWSRINHPSEVVCVGQEVTVTILHIDLADAQILLSRKSLLHDPFQDFARTQLGNLVEGRVTKVTPIGLFVEVGEGVEGLLPESELTKDGVGSSRGVLKAGDHISVEVATINYGERRVALRFP</sequence>
<dbReference type="GO" id="GO:0006412">
    <property type="term" value="P:translation"/>
    <property type="evidence" value="ECO:0007669"/>
    <property type="project" value="TreeGrafter"/>
</dbReference>
<dbReference type="SMART" id="SM00316">
    <property type="entry name" value="S1"/>
    <property type="match status" value="2"/>
</dbReference>
<comment type="caution">
    <text evidence="5">The sequence shown here is derived from an EMBL/GenBank/DDBJ whole genome shotgun (WGS) entry which is preliminary data.</text>
</comment>